<dbReference type="PANTHER" id="PTHR47258:SF7">
    <property type="entry name" value="RING-H2 FINGER PROTEIN"/>
    <property type="match status" value="1"/>
</dbReference>
<evidence type="ECO:0000256" key="3">
    <source>
        <dbReference type="ARBA" id="ARBA00022833"/>
    </source>
</evidence>
<dbReference type="InParanoid" id="K4A1N5"/>
<reference evidence="7" key="2">
    <citation type="submission" date="2018-08" db="UniProtKB">
        <authorList>
            <consortium name="EnsemblPlants"/>
        </authorList>
    </citation>
    <scope>IDENTIFICATION</scope>
    <source>
        <strain evidence="7">Yugu1</strain>
    </source>
</reference>
<dbReference type="AlphaFoldDB" id="K4A1N5"/>
<keyword evidence="3" id="KW-0862">Zinc</keyword>
<dbReference type="Proteomes" id="UP000004995">
    <property type="component" value="Unassembled WGS sequence"/>
</dbReference>
<keyword evidence="2 4" id="KW-0863">Zinc-finger</keyword>
<sequence length="288" mass="30183">MAPSGGSPCRAPLVAAAIASEWTFVWGDGDASNQVGAARWRHPHGHRCRLRTCARRVCGVAVTLGRRAAAINGPSPSLSVSIPNPLPLPPPLASTASKESEITARSPDRIPPNPPRPRPHRRAFLPPAMGISSMPEPRDSLLGFLVYNAVISIAALAGLVRAALVFLDLGDWEADGAVGSGDRLVPAASGPAERLQRSLLRPARLGPIPGVTTTTCGAAAAAAGDDCSVCLAGFEAGAVVNRLPCGHVFHRGCLETWLRYERATCPLCRARVPIPADEAPGLRYPECE</sequence>
<feature type="compositionally biased region" description="Basic and acidic residues" evidence="5">
    <location>
        <begin position="98"/>
        <end position="108"/>
    </location>
</feature>
<name>K4A1N5_SETIT</name>
<organism evidence="7 8">
    <name type="scientific">Setaria italica</name>
    <name type="common">Foxtail millet</name>
    <name type="synonym">Panicum italicum</name>
    <dbReference type="NCBI Taxonomy" id="4555"/>
    <lineage>
        <taxon>Eukaryota</taxon>
        <taxon>Viridiplantae</taxon>
        <taxon>Streptophyta</taxon>
        <taxon>Embryophyta</taxon>
        <taxon>Tracheophyta</taxon>
        <taxon>Spermatophyta</taxon>
        <taxon>Magnoliopsida</taxon>
        <taxon>Liliopsida</taxon>
        <taxon>Poales</taxon>
        <taxon>Poaceae</taxon>
        <taxon>PACMAD clade</taxon>
        <taxon>Panicoideae</taxon>
        <taxon>Panicodae</taxon>
        <taxon>Paniceae</taxon>
        <taxon>Cenchrinae</taxon>
        <taxon>Setaria</taxon>
    </lineage>
</organism>
<dbReference type="InterPro" id="IPR001841">
    <property type="entry name" value="Znf_RING"/>
</dbReference>
<dbReference type="SUPFAM" id="SSF57850">
    <property type="entry name" value="RING/U-box"/>
    <property type="match status" value="1"/>
</dbReference>
<keyword evidence="8" id="KW-1185">Reference proteome</keyword>
<evidence type="ECO:0000259" key="6">
    <source>
        <dbReference type="PROSITE" id="PS50089"/>
    </source>
</evidence>
<dbReference type="PANTHER" id="PTHR47258">
    <property type="match status" value="1"/>
</dbReference>
<dbReference type="Gramene" id="KQL24953">
    <property type="protein sequence ID" value="KQL24953"/>
    <property type="gene ID" value="SETIT_032779mg"/>
</dbReference>
<dbReference type="EMBL" id="AGNK02001150">
    <property type="status" value="NOT_ANNOTATED_CDS"/>
    <property type="molecule type" value="Genomic_DNA"/>
</dbReference>
<evidence type="ECO:0000256" key="4">
    <source>
        <dbReference type="PROSITE-ProRule" id="PRU00175"/>
    </source>
</evidence>
<dbReference type="Pfam" id="PF13639">
    <property type="entry name" value="zf-RING_2"/>
    <property type="match status" value="1"/>
</dbReference>
<dbReference type="STRING" id="4555.K4A1N5"/>
<reference evidence="8" key="1">
    <citation type="journal article" date="2012" name="Nat. Biotechnol.">
        <title>Reference genome sequence of the model plant Setaria.</title>
        <authorList>
            <person name="Bennetzen J.L."/>
            <person name="Schmutz J."/>
            <person name="Wang H."/>
            <person name="Percifield R."/>
            <person name="Hawkins J."/>
            <person name="Pontaroli A.C."/>
            <person name="Estep M."/>
            <person name="Feng L."/>
            <person name="Vaughn J.N."/>
            <person name="Grimwood J."/>
            <person name="Jenkins J."/>
            <person name="Barry K."/>
            <person name="Lindquist E."/>
            <person name="Hellsten U."/>
            <person name="Deshpande S."/>
            <person name="Wang X."/>
            <person name="Wu X."/>
            <person name="Mitros T."/>
            <person name="Triplett J."/>
            <person name="Yang X."/>
            <person name="Ye C.Y."/>
            <person name="Mauro-Herrera M."/>
            <person name="Wang L."/>
            <person name="Li P."/>
            <person name="Sharma M."/>
            <person name="Sharma R."/>
            <person name="Ronald P.C."/>
            <person name="Panaud O."/>
            <person name="Kellogg E.A."/>
            <person name="Brutnell T.P."/>
            <person name="Doust A.N."/>
            <person name="Tuskan G.A."/>
            <person name="Rokhsar D."/>
            <person name="Devos K.M."/>
        </authorList>
    </citation>
    <scope>NUCLEOTIDE SEQUENCE [LARGE SCALE GENOMIC DNA]</scope>
    <source>
        <strain evidence="8">cv. Yugu1</strain>
    </source>
</reference>
<feature type="domain" description="RING-type" evidence="6">
    <location>
        <begin position="227"/>
        <end position="269"/>
    </location>
</feature>
<dbReference type="GO" id="GO:0008270">
    <property type="term" value="F:zinc ion binding"/>
    <property type="evidence" value="ECO:0007669"/>
    <property type="project" value="UniProtKB-KW"/>
</dbReference>
<feature type="region of interest" description="Disordered" evidence="5">
    <location>
        <begin position="89"/>
        <end position="121"/>
    </location>
</feature>
<keyword evidence="1" id="KW-0479">Metal-binding</keyword>
<protein>
    <recommendedName>
        <fullName evidence="6">RING-type domain-containing protein</fullName>
    </recommendedName>
</protein>
<dbReference type="HOGENOM" id="CLU_967729_0_0_1"/>
<proteinExistence type="predicted"/>
<dbReference type="SMART" id="SM00744">
    <property type="entry name" value="RINGv"/>
    <property type="match status" value="1"/>
</dbReference>
<evidence type="ECO:0000256" key="2">
    <source>
        <dbReference type="ARBA" id="ARBA00022771"/>
    </source>
</evidence>
<dbReference type="EnsemblPlants" id="KQL24953">
    <property type="protein sequence ID" value="KQL24953"/>
    <property type="gene ID" value="SETIT_032779mg"/>
</dbReference>
<dbReference type="InterPro" id="IPR044249">
    <property type="entry name" value="XERICO-like"/>
</dbReference>
<dbReference type="Gene3D" id="3.30.40.10">
    <property type="entry name" value="Zinc/RING finger domain, C3HC4 (zinc finger)"/>
    <property type="match status" value="1"/>
</dbReference>
<dbReference type="InterPro" id="IPR013083">
    <property type="entry name" value="Znf_RING/FYVE/PHD"/>
</dbReference>
<dbReference type="PROSITE" id="PS50089">
    <property type="entry name" value="ZF_RING_2"/>
    <property type="match status" value="1"/>
</dbReference>
<evidence type="ECO:0000256" key="5">
    <source>
        <dbReference type="SAM" id="MobiDB-lite"/>
    </source>
</evidence>
<dbReference type="SMART" id="SM00184">
    <property type="entry name" value="RING"/>
    <property type="match status" value="1"/>
</dbReference>
<evidence type="ECO:0000313" key="8">
    <source>
        <dbReference type="Proteomes" id="UP000004995"/>
    </source>
</evidence>
<evidence type="ECO:0000313" key="7">
    <source>
        <dbReference type="EnsemblPlants" id="KQL24953"/>
    </source>
</evidence>
<dbReference type="eggNOG" id="KOG0800">
    <property type="taxonomic scope" value="Eukaryota"/>
</dbReference>
<accession>K4A1N5</accession>
<dbReference type="InterPro" id="IPR011016">
    <property type="entry name" value="Znf_RING-CH"/>
</dbReference>
<evidence type="ECO:0000256" key="1">
    <source>
        <dbReference type="ARBA" id="ARBA00022723"/>
    </source>
</evidence>